<feature type="domain" description="Transposase Tn5-like N-terminal" evidence="2">
    <location>
        <begin position="2"/>
        <end position="59"/>
    </location>
</feature>
<protein>
    <submittedName>
        <fullName evidence="3">IS4 family transposase</fullName>
    </submittedName>
</protein>
<gene>
    <name evidence="3" type="ORF">J9253_13825</name>
</gene>
<dbReference type="Gene3D" id="1.10.246.40">
    <property type="entry name" value="Tn5 transposase, domain 1"/>
    <property type="match status" value="1"/>
</dbReference>
<reference evidence="3 4" key="1">
    <citation type="submission" date="2021-04" db="EMBL/GenBank/DDBJ databases">
        <title>Genomics, taxonomy and metabolism of representatives of sulfur bacteria of the genus Thiothrix: Thiothrix fructosivorans QT, Thiothrix unzii A1T and three new species, Thiothrix subterranea sp. nov., Thiothrix litoralis sp. nov. and 'Candidatus Thiothrix anitrata' sp. nov.</title>
        <authorList>
            <person name="Ravin N.V."/>
            <person name="Smolyakov D."/>
            <person name="Rudenko T.S."/>
            <person name="Mardanov A.V."/>
            <person name="Beletsky A.V."/>
            <person name="Markov N.D."/>
            <person name="Fomenkov A.I."/>
            <person name="Roberts R.J."/>
            <person name="Karnachuk O.V."/>
            <person name="Novikov A."/>
            <person name="Grabovich M.Y."/>
        </authorList>
    </citation>
    <scope>NUCLEOTIDE SEQUENCE [LARGE SCALE GENOMIC DNA]</scope>
    <source>
        <strain evidence="3 4">AS</strain>
    </source>
</reference>
<dbReference type="Proteomes" id="UP000672039">
    <property type="component" value="Chromosome"/>
</dbReference>
<dbReference type="InterPro" id="IPR047768">
    <property type="entry name" value="Tn5p-like"/>
</dbReference>
<dbReference type="PANTHER" id="PTHR37319:SF1">
    <property type="entry name" value="TRANSPOSASE TN5 DIMERISATION DOMAIN-CONTAINING PROTEIN"/>
    <property type="match status" value="1"/>
</dbReference>
<keyword evidence="4" id="KW-1185">Reference proteome</keyword>
<dbReference type="InterPro" id="IPR054836">
    <property type="entry name" value="Tn5_transposase"/>
</dbReference>
<proteinExistence type="predicted"/>
<evidence type="ECO:0000259" key="2">
    <source>
        <dbReference type="Pfam" id="PF14706"/>
    </source>
</evidence>
<dbReference type="RefSeq" id="WP_210221510.1">
    <property type="nucleotide sequence ID" value="NZ_CP072801.1"/>
</dbReference>
<dbReference type="NCBIfam" id="NF033590">
    <property type="entry name" value="transpos_IS4_3"/>
    <property type="match status" value="1"/>
</dbReference>
<dbReference type="InterPro" id="IPR003201">
    <property type="entry name" value="Transposase_Tn5"/>
</dbReference>
<dbReference type="SUPFAM" id="SSF53098">
    <property type="entry name" value="Ribonuclease H-like"/>
    <property type="match status" value="1"/>
</dbReference>
<evidence type="ECO:0000259" key="1">
    <source>
        <dbReference type="Pfam" id="PF02281"/>
    </source>
</evidence>
<feature type="domain" description="Transposase Tn5 dimerisation" evidence="1">
    <location>
        <begin position="348"/>
        <end position="438"/>
    </location>
</feature>
<evidence type="ECO:0000313" key="4">
    <source>
        <dbReference type="Proteomes" id="UP000672039"/>
    </source>
</evidence>
<dbReference type="InterPro" id="IPR038215">
    <property type="entry name" value="TN5-like_N_sf"/>
</dbReference>
<dbReference type="Pfam" id="PF02281">
    <property type="entry name" value="Dimer_Tnp_Tn5"/>
    <property type="match status" value="1"/>
</dbReference>
<dbReference type="InterPro" id="IPR012337">
    <property type="entry name" value="RNaseH-like_sf"/>
</dbReference>
<dbReference type="Gene3D" id="1.10.740.10">
    <property type="entry name" value="Transferase Inhibitor Protein From Tn5, Chain"/>
    <property type="match status" value="1"/>
</dbReference>
<sequence>MNWSSSELTDLDLGDKRLETRAAHILNAMLKAPQSSLPKACQSWSSTLATYRFFWNEAVSHDALMASHFEATECRIRQQDSKIILCIQDTTELDFNGQETEGLGRLSYDKQRGMYLHPTLCITPERLPLGITDTWMWSRGLSKAADQANPSIKESRRWIEGYERVAELAARCPGHRLIYTGDRESDFYDLLKRAQVLDYPADLLIRAQHNRALGDDLKLWDAIEQQQALTRITFTKPRKQGEKARKVVQEIKVLRYTLRPKSKHPMLLTLVQAKEINPPAGKSPLIWRLVTNRCVETADAAGELIDWYRARWEIEMFFDVLKVGCRVEKLQLDTKERIEKALALYIMVAWRIMFLMRLGRTCPELPAELVFDPLEWKVSFRLGKKALPDGIPTLNQVIRNLAELGGFLGRKCDGEPGAKSIWLGYSRVLDCIYGIQMASELGEGLICV</sequence>
<dbReference type="InterPro" id="IPR014737">
    <property type="entry name" value="Transposase_Tn5-like_C"/>
</dbReference>
<organism evidence="3 4">
    <name type="scientific">Thiothrix litoralis</name>
    <dbReference type="NCBI Taxonomy" id="2891210"/>
    <lineage>
        <taxon>Bacteria</taxon>
        <taxon>Pseudomonadati</taxon>
        <taxon>Pseudomonadota</taxon>
        <taxon>Gammaproteobacteria</taxon>
        <taxon>Thiotrichales</taxon>
        <taxon>Thiotrichaceae</taxon>
        <taxon>Thiothrix</taxon>
    </lineage>
</organism>
<name>A0ABX7WNC3_9GAMM</name>
<accession>A0ABX7WNC3</accession>
<dbReference type="Gene3D" id="3.90.350.10">
    <property type="entry name" value="Transposase Inhibitor Protein From Tn5, Chain A, domain 1"/>
    <property type="match status" value="1"/>
</dbReference>
<dbReference type="EMBL" id="CP072801">
    <property type="protein sequence ID" value="QTR45079.1"/>
    <property type="molecule type" value="Genomic_DNA"/>
</dbReference>
<dbReference type="Pfam" id="PF14706">
    <property type="entry name" value="Tnp_DNA_bind"/>
    <property type="match status" value="1"/>
</dbReference>
<evidence type="ECO:0000313" key="3">
    <source>
        <dbReference type="EMBL" id="QTR45079.1"/>
    </source>
</evidence>
<dbReference type="InterPro" id="IPR014735">
    <property type="entry name" value="Transposase_Tn5-like_N"/>
</dbReference>
<dbReference type="PANTHER" id="PTHR37319">
    <property type="entry name" value="TRANSPOSASE"/>
    <property type="match status" value="1"/>
</dbReference>